<gene>
    <name evidence="2" type="ORF">EX87_04415</name>
</gene>
<proteinExistence type="predicted"/>
<reference evidence="2" key="1">
    <citation type="submission" date="2015-03" db="EMBL/GenBank/DDBJ databases">
        <title>MIGS Cultured Bacterial/Archaeal sample from Brevibacillus laterosporus.</title>
        <authorList>
            <person name="Zeng D."/>
            <person name="Zhu L."/>
            <person name="Dong G."/>
            <person name="Ye W."/>
            <person name="Ren D."/>
            <person name="Wu L."/>
            <person name="Xu J."/>
            <person name="Li G."/>
            <person name="Guo L."/>
        </authorList>
    </citation>
    <scope>NUCLEOTIDE SEQUENCE</scope>
    <source>
        <strain evidence="2">B9</strain>
    </source>
</reference>
<dbReference type="InterPro" id="IPR025248">
    <property type="entry name" value="DUF4007"/>
</dbReference>
<sequence>MGYGQHQSFYLRVNWIRKALKQLDNNRFFYRDDAAEQIGLGKNMVQSLRHWVVATGIVNEVNQGKVYHNISEFGVLVDRFDPFIEQNDTASILHYHLVDDLEPSTSWYWFFNIYGGRSGKKTDIVEELLTWIVKNESKSPSVNSLKRDIDCLVRLYCPSEKSEDPEEVIQSPLVMLGLLQEDKGLVSKLPPRYTNIGVNALMYSLLSYRDIRGQSVLSVEEIEDKELLWGKVYNLQRNEIIKALEQLTVHPYYPISFDRTNKLNTVHLPEVSSLEFLKVTYERSERETT</sequence>
<dbReference type="AlphaFoldDB" id="A0A0F7EEZ4"/>
<protein>
    <recommendedName>
        <fullName evidence="1">DUF4007 domain-containing protein</fullName>
    </recommendedName>
</protein>
<dbReference type="EMBL" id="CP011074">
    <property type="protein sequence ID" value="AKF92998.1"/>
    <property type="molecule type" value="Genomic_DNA"/>
</dbReference>
<accession>A0A0F7EEZ4</accession>
<name>A0A0F7EEZ4_BRELA</name>
<dbReference type="Pfam" id="PF13182">
    <property type="entry name" value="DUF4007"/>
    <property type="match status" value="1"/>
</dbReference>
<dbReference type="RefSeq" id="WP_031411712.1">
    <property type="nucleotide sequence ID" value="NZ_CP011074.1"/>
</dbReference>
<evidence type="ECO:0000313" key="2">
    <source>
        <dbReference type="EMBL" id="AKF92998.1"/>
    </source>
</evidence>
<feature type="domain" description="DUF4007" evidence="1">
    <location>
        <begin position="3"/>
        <end position="278"/>
    </location>
</feature>
<evidence type="ECO:0000259" key="1">
    <source>
        <dbReference type="Pfam" id="PF13182"/>
    </source>
</evidence>
<organism evidence="2">
    <name type="scientific">Brevibacillus laterosporus</name>
    <name type="common">Bacillus laterosporus</name>
    <dbReference type="NCBI Taxonomy" id="1465"/>
    <lineage>
        <taxon>Bacteria</taxon>
        <taxon>Bacillati</taxon>
        <taxon>Bacillota</taxon>
        <taxon>Bacilli</taxon>
        <taxon>Bacillales</taxon>
        <taxon>Paenibacillaceae</taxon>
        <taxon>Brevibacillus</taxon>
    </lineage>
</organism>